<evidence type="ECO:0000256" key="6">
    <source>
        <dbReference type="SAM" id="MobiDB-lite"/>
    </source>
</evidence>
<feature type="domain" description="DUF7599" evidence="10">
    <location>
        <begin position="240"/>
        <end position="319"/>
    </location>
</feature>
<dbReference type="InterPro" id="IPR056064">
    <property type="entry name" value="DUF7647"/>
</dbReference>
<name>A0A8S1IRR3_9CHLO</name>
<feature type="region of interest" description="Disordered" evidence="6">
    <location>
        <begin position="999"/>
        <end position="1065"/>
    </location>
</feature>
<dbReference type="InterPro" id="IPR056063">
    <property type="entry name" value="DUF7646"/>
</dbReference>
<dbReference type="GO" id="GO:0005634">
    <property type="term" value="C:nucleus"/>
    <property type="evidence" value="ECO:0007669"/>
    <property type="project" value="UniProtKB-SubCell"/>
</dbReference>
<dbReference type="GO" id="GO:0006384">
    <property type="term" value="P:transcription initiation at RNA polymerase III promoter"/>
    <property type="evidence" value="ECO:0007669"/>
    <property type="project" value="InterPro"/>
</dbReference>
<dbReference type="GO" id="GO:0000127">
    <property type="term" value="C:transcription factor TFIIIC complex"/>
    <property type="evidence" value="ECO:0007669"/>
    <property type="project" value="InterPro"/>
</dbReference>
<dbReference type="InterPro" id="IPR044210">
    <property type="entry name" value="Tfc3-like"/>
</dbReference>
<evidence type="ECO:0008006" key="15">
    <source>
        <dbReference type="Google" id="ProtNLM"/>
    </source>
</evidence>
<comment type="subcellular location">
    <subcellularLocation>
        <location evidence="1">Nucleus</location>
    </subcellularLocation>
</comment>
<evidence type="ECO:0000259" key="7">
    <source>
        <dbReference type="Pfam" id="PF04182"/>
    </source>
</evidence>
<dbReference type="Proteomes" id="UP000708148">
    <property type="component" value="Unassembled WGS sequence"/>
</dbReference>
<keyword evidence="2" id="KW-0597">Phosphoprotein</keyword>
<feature type="region of interest" description="Disordered" evidence="6">
    <location>
        <begin position="1695"/>
        <end position="1764"/>
    </location>
</feature>
<feature type="compositionally biased region" description="Polar residues" evidence="6">
    <location>
        <begin position="1639"/>
        <end position="1652"/>
    </location>
</feature>
<reference evidence="13" key="1">
    <citation type="submission" date="2020-12" db="EMBL/GenBank/DDBJ databases">
        <authorList>
            <person name="Iha C."/>
        </authorList>
    </citation>
    <scope>NUCLEOTIDE SEQUENCE</scope>
</reference>
<feature type="domain" description="General transcription factor 3C polypeptide 1 winged-helix" evidence="8">
    <location>
        <begin position="1"/>
        <end position="122"/>
    </location>
</feature>
<dbReference type="Pfam" id="PF04182">
    <property type="entry name" value="B-block_TFIIIC"/>
    <property type="match status" value="1"/>
</dbReference>
<evidence type="ECO:0000313" key="14">
    <source>
        <dbReference type="Proteomes" id="UP000708148"/>
    </source>
</evidence>
<dbReference type="GO" id="GO:0042791">
    <property type="term" value="P:5S class rRNA transcription by RNA polymerase III"/>
    <property type="evidence" value="ECO:0007669"/>
    <property type="project" value="TreeGrafter"/>
</dbReference>
<dbReference type="InterPro" id="IPR056428">
    <property type="entry name" value="WH_GTF3C1"/>
</dbReference>
<keyword evidence="5" id="KW-0539">Nucleus</keyword>
<dbReference type="PANTHER" id="PTHR15180:SF1">
    <property type="entry name" value="GENERAL TRANSCRIPTION FACTOR 3C POLYPEPTIDE 1"/>
    <property type="match status" value="1"/>
</dbReference>
<feature type="domain" description="GTF3C1 extended winged-helix" evidence="9">
    <location>
        <begin position="508"/>
        <end position="612"/>
    </location>
</feature>
<evidence type="ECO:0000256" key="5">
    <source>
        <dbReference type="ARBA" id="ARBA00023242"/>
    </source>
</evidence>
<gene>
    <name evidence="13" type="ORF">OSTQU699_LOCUS2313</name>
</gene>
<dbReference type="InterPro" id="IPR056467">
    <property type="entry name" value="eWH_GTF3C1"/>
</dbReference>
<dbReference type="Pfam" id="PF24101">
    <property type="entry name" value="WHD_GTF3C1"/>
    <property type="match status" value="1"/>
</dbReference>
<protein>
    <recommendedName>
        <fullName evidence="15">B-block binding subunit of TFIIIC</fullName>
    </recommendedName>
</protein>
<evidence type="ECO:0000256" key="1">
    <source>
        <dbReference type="ARBA" id="ARBA00004123"/>
    </source>
</evidence>
<dbReference type="OrthoDB" id="546533at2759"/>
<evidence type="ECO:0000313" key="13">
    <source>
        <dbReference type="EMBL" id="CAD7696952.1"/>
    </source>
</evidence>
<feature type="domain" description="DUF7647" evidence="12">
    <location>
        <begin position="774"/>
        <end position="933"/>
    </location>
</feature>
<accession>A0A8S1IRR3</accession>
<keyword evidence="4" id="KW-0804">Transcription</keyword>
<dbReference type="Pfam" id="PF24657">
    <property type="entry name" value="DUF7646"/>
    <property type="match status" value="1"/>
</dbReference>
<evidence type="ECO:0000259" key="8">
    <source>
        <dbReference type="Pfam" id="PF23704"/>
    </source>
</evidence>
<feature type="compositionally biased region" description="Polar residues" evidence="6">
    <location>
        <begin position="1831"/>
        <end position="1845"/>
    </location>
</feature>
<dbReference type="PANTHER" id="PTHR15180">
    <property type="entry name" value="GENERAL TRANSCRIPTION FACTOR 3C POLYPEPTIDE 1"/>
    <property type="match status" value="1"/>
</dbReference>
<evidence type="ECO:0000259" key="11">
    <source>
        <dbReference type="Pfam" id="PF24657"/>
    </source>
</evidence>
<feature type="compositionally biased region" description="Basic residues" evidence="6">
    <location>
        <begin position="1579"/>
        <end position="1599"/>
    </location>
</feature>
<organism evidence="13 14">
    <name type="scientific">Ostreobium quekettii</name>
    <dbReference type="NCBI Taxonomy" id="121088"/>
    <lineage>
        <taxon>Eukaryota</taxon>
        <taxon>Viridiplantae</taxon>
        <taxon>Chlorophyta</taxon>
        <taxon>core chlorophytes</taxon>
        <taxon>Ulvophyceae</taxon>
        <taxon>TCBD clade</taxon>
        <taxon>Bryopsidales</taxon>
        <taxon>Ostreobineae</taxon>
        <taxon>Ostreobiaceae</taxon>
        <taxon>Ostreobium</taxon>
    </lineage>
</organism>
<feature type="region of interest" description="Disordered" evidence="6">
    <location>
        <begin position="1566"/>
        <end position="1611"/>
    </location>
</feature>
<keyword evidence="3" id="KW-0238">DNA-binding</keyword>
<keyword evidence="14" id="KW-1185">Reference proteome</keyword>
<feature type="domain" description="B-block binding subunit of TFIIIC" evidence="7">
    <location>
        <begin position="137"/>
        <end position="207"/>
    </location>
</feature>
<feature type="region of interest" description="Disordered" evidence="6">
    <location>
        <begin position="1807"/>
        <end position="1847"/>
    </location>
</feature>
<comment type="caution">
    <text evidence="13">The sequence shown here is derived from an EMBL/GenBank/DDBJ whole genome shotgun (WGS) entry which is preliminary data.</text>
</comment>
<feature type="domain" description="DUF7646" evidence="11">
    <location>
        <begin position="338"/>
        <end position="403"/>
    </location>
</feature>
<dbReference type="Pfam" id="PF23704">
    <property type="entry name" value="WHD_GTF3C1_N"/>
    <property type="match status" value="1"/>
</dbReference>
<dbReference type="EMBL" id="CAJHUC010000582">
    <property type="protein sequence ID" value="CAD7696952.1"/>
    <property type="molecule type" value="Genomic_DNA"/>
</dbReference>
<dbReference type="InterPro" id="IPR056020">
    <property type="entry name" value="DUF7599"/>
</dbReference>
<evidence type="ECO:0000256" key="4">
    <source>
        <dbReference type="ARBA" id="ARBA00023163"/>
    </source>
</evidence>
<evidence type="ECO:0000259" key="9">
    <source>
        <dbReference type="Pfam" id="PF24101"/>
    </source>
</evidence>
<dbReference type="Pfam" id="PF24538">
    <property type="entry name" value="DUF7599"/>
    <property type="match status" value="1"/>
</dbReference>
<dbReference type="InterPro" id="IPR007309">
    <property type="entry name" value="TFIIIC_Bblock-bd"/>
</dbReference>
<sequence>MDALFASALEQIALEGHKGCSLPRLWETLREELPIGGVAELTEGIKQVVWDEVRRRKLDVQASVAACHAAAFGLKNSNVEHASGQVDVDLSHANLGTVAGAEGFHILLVASQELRDCVLGVYDLRHCRFRLSSTMMQTLEAIGATRHKGAVQCDLATNLDIPHKNFFFVLKHLENRGLIVKNQLLMTRPTTSTHALQTNIVHLRQFAPANSLPHFERFEADHQDSDDDVHEGGSRYSMSKDAPMMRSICERISATDNKVLLERDLKMSFGFRFKTGHRVWRRLQRKMRECRLIERFVGTVDGKPVVCIRLLMNYNDWQRSFAAPLVQCATNIESRITVENSLQEQLYEHVLQAGLAGLTSSEIMKHFRLSHKHNMVRLTALSKRFGMLIHSDTEGKVVHHRCICPPAYVHNASRAPFEGSTVHVPPGGWMKAVVTAIMAGKSNSRGTKVLTMEEHMPHRSDALPPKSQLLDTAHPANASLLEENLGPEAGPGNKETDALKRYLQLHVLTKRSDFRFRKLMDKLQADGFVFKFCLKSFFRDVETAEGFKKVGHGPDRRTLNALIKRLVTTAGAKTINVSLLTKEATEKLVEVILPGDVQVTEELLKEIRDSYLSCGSELRKKSHVKLKAKAMQALGEKIPVMDKIERLIPDPKDQNWNLNAKDKGICDRPNASKSFNGFIWAKMVRAKLLHYLICRMVGLGGFQRCIDDESPPPSVAFPAWKEEQDAEWNSLTQGQVGFSTASVRETASVHVQRHAFMLSTNSSKYSFTPRQLWDFMPIDLFLQIVGTSVDSGRIEELCGQSKTMSDFPEEKLREIIDDNSRTRMSRLLDILCRMDLIESAVTASTSCMGLHECSRFFAHDKGVMEVPEAVGEGQSNNAQGRKKKMSEYDLTLASGLDEYWTRLEFNFTSESSDRTRHCFPSTMAPEVCSKHSWRTFRLMSMPQWLELRDKLKQFKEGINWKQCQDLATKLELSTEQVFRLFNTYGRAVRLERLQSGLPKDGWKPCRKPRPTKRARTQSRTTGSGVVGGRLAERRKKMAKKEKSLSQRSLPLVLPGSSGQHGGRSAEGWSVGMENGGEFGNWQIRGKAGYWSQEEDKKLFGAFLAMRCCSKSTKLGHKWKDAVGLPCPKNNAEGINRCKRRLGYCKKIPEMKHLLMRAERLAQEVYLKRLALMADTLDDMPEQIPGLEWPTGHQDEPVQARKASLHATGKRSRSDAFGDNYTALDKSTPATIKDGMGSSSEVERLDARLLNGGSHAATATVETTKLATERPGKDKDAQHTLELMLTTCEPEIREEVEQLCKMVDELTAMAPRSLKNLQPEEEECDGPPCFYMEAAAVPASLGSSVVFSAERKKRLAVRVNKASLPRVDTSSVPLAAMVGKEFILSILFSAVKNGFLDKQMAAALTARFTDAEIRQAVALLYHGGWVQIGGPQCPLKLSSQFMDQLKVDQFPEHLFDEAVEGYATLSGLGQPAKPSGAGSLGAAMGEDGRLALHSDVRVSGGTVAAILAAVVSSQASLVLHWDTDGESRCEGIGAAAGPVSPKFTLFVRSSAEPSHGCDKDPALEAQYQGAQGQASDRRGRGQRRGRGRSRGAGRGRGRSRGRGERVTPVGSKRTFADLVRDALDADGSAGATCWSTKRVQTNGGAESLHSTTPRGEEHEESVCRASEGDICWALARIRRRKEEGITLQDLCAKAQDADGPESIGPGSTALSGERAPQRQRESGAGGPCHTLHSSGQEDLRTSSSQGRLPPDGSVDAGISRRRRRPREDALGFAVQCLCRRGLARGISGHSETVYVATEHSSRYLAHPPHSHVHKEAAGSDTVDGPNAAGPSSLANSERTEGTSQQEVHIRPWLDHTGAINREVLKSLQQKILMLVMSHPGRPECTIIDHLSFMCPSNVKELLQIMVGQSIITCRTSTTTTAGPPSILRATGVEGSAQRSTSRHYFPNLSHCFAREFPAEQGISCRPRQGAKGVVS</sequence>
<evidence type="ECO:0000259" key="10">
    <source>
        <dbReference type="Pfam" id="PF24538"/>
    </source>
</evidence>
<feature type="compositionally biased region" description="Basic residues" evidence="6">
    <location>
        <begin position="1004"/>
        <end position="1016"/>
    </location>
</feature>
<evidence type="ECO:0000259" key="12">
    <source>
        <dbReference type="Pfam" id="PF24658"/>
    </source>
</evidence>
<evidence type="ECO:0000256" key="3">
    <source>
        <dbReference type="ARBA" id="ARBA00023125"/>
    </source>
</evidence>
<feature type="region of interest" description="Disordered" evidence="6">
    <location>
        <begin position="1639"/>
        <end position="1660"/>
    </location>
</feature>
<dbReference type="GO" id="GO:0003677">
    <property type="term" value="F:DNA binding"/>
    <property type="evidence" value="ECO:0007669"/>
    <property type="project" value="UniProtKB-KW"/>
</dbReference>
<evidence type="ECO:0000256" key="2">
    <source>
        <dbReference type="ARBA" id="ARBA00022553"/>
    </source>
</evidence>
<proteinExistence type="predicted"/>
<dbReference type="Pfam" id="PF24658">
    <property type="entry name" value="DUF7647"/>
    <property type="match status" value="1"/>
</dbReference>